<sequence>MLIFSIGGVQRIHRSASLCGAPYKRSANKRRERAYSKVLVLEIDSIARSTRIVIEKDNARWAARARAPVREGIKSSSRVEKLGHFVHGDKKFDVGGVSIGAERVRDHSSTAPGSKQKARRQHYQWSGRGMHTLIVLLLVAAAACAVPRPLGPSAAPSLSQLPHRMGRPPRPFRSDYIMPRMLMPNPLYMYEDNLRAVAPTEQDWLSKEIDRINQMDDEEDLTPFEEEFSRWISREPYAPPFGAPQTRDADVPETVTPVPEEIQPLPLPKEIIQPESIPAPEAPVQHQETSTAAPPVPINNEEKKKTFALTPLDNGYYEPEQNPKPQESEGPHEGGEGDSMAPQEPVNAMALQPPRQIRQNPNLGRTKNLVADNLDRLRTGFTHENPAGTDKPRHIHVLESTADPADSIYGIALIAAVGTALTMAIIGFAFGWYTLSKKAKAAADVDYPAYGVTGPNIDTSGDRKLAHSAHMYHYQHQKQQIIAMERNGCEHRNGSVSDPESEEENEEGDYTVYECPGFATTGEMEVKNPLFSEDPTPATPGKCEIVKPQPKD</sequence>
<organism evidence="3 4">
    <name type="scientific">Mythimna separata</name>
    <name type="common">Oriental armyworm</name>
    <name type="synonym">Pseudaletia separata</name>
    <dbReference type="NCBI Taxonomy" id="271217"/>
    <lineage>
        <taxon>Eukaryota</taxon>
        <taxon>Metazoa</taxon>
        <taxon>Ecdysozoa</taxon>
        <taxon>Arthropoda</taxon>
        <taxon>Hexapoda</taxon>
        <taxon>Insecta</taxon>
        <taxon>Pterygota</taxon>
        <taxon>Neoptera</taxon>
        <taxon>Endopterygota</taxon>
        <taxon>Lepidoptera</taxon>
        <taxon>Glossata</taxon>
        <taxon>Ditrysia</taxon>
        <taxon>Noctuoidea</taxon>
        <taxon>Noctuidae</taxon>
        <taxon>Noctuinae</taxon>
        <taxon>Hadenini</taxon>
        <taxon>Mythimna</taxon>
    </lineage>
</organism>
<evidence type="ECO:0000313" key="3">
    <source>
        <dbReference type="EMBL" id="KAJ8737198.1"/>
    </source>
</evidence>
<keyword evidence="2" id="KW-0812">Transmembrane</keyword>
<feature type="region of interest" description="Disordered" evidence="1">
    <location>
        <begin position="528"/>
        <end position="552"/>
    </location>
</feature>
<evidence type="ECO:0000256" key="2">
    <source>
        <dbReference type="SAM" id="Phobius"/>
    </source>
</evidence>
<evidence type="ECO:0000256" key="1">
    <source>
        <dbReference type="SAM" id="MobiDB-lite"/>
    </source>
</evidence>
<keyword evidence="2" id="KW-0472">Membrane</keyword>
<feature type="region of interest" description="Disordered" evidence="1">
    <location>
        <begin position="490"/>
        <end position="509"/>
    </location>
</feature>
<dbReference type="AlphaFoldDB" id="A0AAD8E0G0"/>
<dbReference type="Proteomes" id="UP001231518">
    <property type="component" value="Chromosome 1"/>
</dbReference>
<gene>
    <name evidence="3" type="ORF">PYW07_000469</name>
</gene>
<dbReference type="GO" id="GO:0016020">
    <property type="term" value="C:membrane"/>
    <property type="evidence" value="ECO:0007669"/>
    <property type="project" value="InterPro"/>
</dbReference>
<evidence type="ECO:0008006" key="5">
    <source>
        <dbReference type="Google" id="ProtNLM"/>
    </source>
</evidence>
<dbReference type="EMBL" id="JARGEI010000001">
    <property type="protein sequence ID" value="KAJ8737198.1"/>
    <property type="molecule type" value="Genomic_DNA"/>
</dbReference>
<feature type="compositionally biased region" description="Acidic residues" evidence="1">
    <location>
        <begin position="499"/>
        <end position="509"/>
    </location>
</feature>
<accession>A0AAD8E0G0</accession>
<feature type="region of interest" description="Disordered" evidence="1">
    <location>
        <begin position="236"/>
        <end position="267"/>
    </location>
</feature>
<dbReference type="PANTHER" id="PTHR23352">
    <property type="entry name" value="NEURAL PROLIFERATION DIFFERENTIATION AND CONTROL PROTEIN-1 NPDC-1 PROTEIN"/>
    <property type="match status" value="1"/>
</dbReference>
<evidence type="ECO:0000313" key="4">
    <source>
        <dbReference type="Proteomes" id="UP001231518"/>
    </source>
</evidence>
<keyword evidence="2" id="KW-1133">Transmembrane helix</keyword>
<dbReference type="InterPro" id="IPR009635">
    <property type="entry name" value="NPDC1"/>
</dbReference>
<feature type="compositionally biased region" description="Basic and acidic residues" evidence="1">
    <location>
        <begin position="326"/>
        <end position="335"/>
    </location>
</feature>
<proteinExistence type="predicted"/>
<dbReference type="PANTHER" id="PTHR23352:SF2">
    <property type="entry name" value="NEURAL PROLIFERATION DIFFERENTIATION AND CONTROL PROTEIN 1"/>
    <property type="match status" value="1"/>
</dbReference>
<protein>
    <recommendedName>
        <fullName evidence="5">Neural proliferation differentiation and control protein 1</fullName>
    </recommendedName>
</protein>
<feature type="transmembrane region" description="Helical" evidence="2">
    <location>
        <begin position="408"/>
        <end position="433"/>
    </location>
</feature>
<keyword evidence="4" id="KW-1185">Reference proteome</keyword>
<feature type="region of interest" description="Disordered" evidence="1">
    <location>
        <begin position="280"/>
        <end position="343"/>
    </location>
</feature>
<reference evidence="3" key="1">
    <citation type="submission" date="2023-03" db="EMBL/GenBank/DDBJ databases">
        <title>Chromosome-level genomes of two armyworms, Mythimna separata and Mythimna loreyi, provide insights into the biosynthesis and reception of sex pheromones.</title>
        <authorList>
            <person name="Zhao H."/>
        </authorList>
    </citation>
    <scope>NUCLEOTIDE SEQUENCE</scope>
    <source>
        <strain evidence="3">BeijingLab</strain>
        <tissue evidence="3">Pupa</tissue>
    </source>
</reference>
<dbReference type="Pfam" id="PF06809">
    <property type="entry name" value="NPDC1"/>
    <property type="match status" value="1"/>
</dbReference>
<comment type="caution">
    <text evidence="3">The sequence shown here is derived from an EMBL/GenBank/DDBJ whole genome shotgun (WGS) entry which is preliminary data.</text>
</comment>
<name>A0AAD8E0G0_MYTSE</name>